<feature type="domain" description="ABC transporter" evidence="5">
    <location>
        <begin position="5"/>
        <end position="231"/>
    </location>
</feature>
<dbReference type="GO" id="GO:0005524">
    <property type="term" value="F:ATP binding"/>
    <property type="evidence" value="ECO:0007669"/>
    <property type="project" value="UniProtKB-KW"/>
</dbReference>
<dbReference type="InterPro" id="IPR027417">
    <property type="entry name" value="P-loop_NTPase"/>
</dbReference>
<evidence type="ECO:0000256" key="3">
    <source>
        <dbReference type="ARBA" id="ARBA00022741"/>
    </source>
</evidence>
<keyword evidence="4 6" id="KW-0067">ATP-binding</keyword>
<dbReference type="InterPro" id="IPR003439">
    <property type="entry name" value="ABC_transporter-like_ATP-bd"/>
</dbReference>
<dbReference type="Proteomes" id="UP001589818">
    <property type="component" value="Unassembled WGS sequence"/>
</dbReference>
<proteinExistence type="inferred from homology"/>
<dbReference type="PANTHER" id="PTHR43335:SF11">
    <property type="entry name" value="ABC TRANSPORTER RELATED"/>
    <property type="match status" value="1"/>
</dbReference>
<comment type="similarity">
    <text evidence="1">Belongs to the ABC transporter superfamily.</text>
</comment>
<accession>A0ABV6JBQ1</accession>
<evidence type="ECO:0000256" key="1">
    <source>
        <dbReference type="ARBA" id="ARBA00005417"/>
    </source>
</evidence>
<evidence type="ECO:0000313" key="6">
    <source>
        <dbReference type="EMBL" id="MFC0393330.1"/>
    </source>
</evidence>
<organism evidence="6 7">
    <name type="scientific">Paenibacillus mendelii</name>
    <dbReference type="NCBI Taxonomy" id="206163"/>
    <lineage>
        <taxon>Bacteria</taxon>
        <taxon>Bacillati</taxon>
        <taxon>Bacillota</taxon>
        <taxon>Bacilli</taxon>
        <taxon>Bacillales</taxon>
        <taxon>Paenibacillaceae</taxon>
        <taxon>Paenibacillus</taxon>
    </lineage>
</organism>
<dbReference type="InterPro" id="IPR017871">
    <property type="entry name" value="ABC_transporter-like_CS"/>
</dbReference>
<reference evidence="6 7" key="1">
    <citation type="submission" date="2024-09" db="EMBL/GenBank/DDBJ databases">
        <authorList>
            <person name="Sun Q."/>
            <person name="Mori K."/>
        </authorList>
    </citation>
    <scope>NUCLEOTIDE SEQUENCE [LARGE SCALE GENOMIC DNA]</scope>
    <source>
        <strain evidence="6 7">CCM 4839</strain>
    </source>
</reference>
<dbReference type="Pfam" id="PF13732">
    <property type="entry name" value="DrrA1-3_C"/>
    <property type="match status" value="1"/>
</dbReference>
<gene>
    <name evidence="6" type="ORF">ACFFJ8_18370</name>
</gene>
<protein>
    <submittedName>
        <fullName evidence="6">ATP-binding cassette domain-containing protein</fullName>
    </submittedName>
</protein>
<dbReference type="EMBL" id="JBHLVF010000033">
    <property type="protein sequence ID" value="MFC0393330.1"/>
    <property type="molecule type" value="Genomic_DNA"/>
</dbReference>
<keyword evidence="2" id="KW-0813">Transport</keyword>
<sequence>MNHLLKVEGLAKSFAGSKAVDGIHFTIGEGRCMALLGPNGAGKTTTIRMITGLLEPTSGSISFRYQEPGMDRRKLIGYLPQIPAFYGWMSGKEFLVYAGRLCGMSARAAEASSKELLERVGIADAGKRRIGGYSGGMKQRLGLAQALIHKPKLLVLDEPVSALDPIGRREVMALLSELKRETTVLFSTHVLHDAEELCDDVLIMREGRIAIHGAIDEIRASNRQPVLLLETEGDERSQGWVEEWMRHQPAFVQTAEVTGSGLRLVVNDVGAARRMLLAQLAEADVRVTKLEFGHTSLEDLFIKAVAR</sequence>
<keyword evidence="7" id="KW-1185">Reference proteome</keyword>
<keyword evidence="3" id="KW-0547">Nucleotide-binding</keyword>
<dbReference type="SUPFAM" id="SSF52540">
    <property type="entry name" value="P-loop containing nucleoside triphosphate hydrolases"/>
    <property type="match status" value="1"/>
</dbReference>
<dbReference type="Gene3D" id="3.40.50.300">
    <property type="entry name" value="P-loop containing nucleotide triphosphate hydrolases"/>
    <property type="match status" value="1"/>
</dbReference>
<evidence type="ECO:0000259" key="5">
    <source>
        <dbReference type="PROSITE" id="PS50893"/>
    </source>
</evidence>
<evidence type="ECO:0000256" key="4">
    <source>
        <dbReference type="ARBA" id="ARBA00022840"/>
    </source>
</evidence>
<dbReference type="SMART" id="SM00382">
    <property type="entry name" value="AAA"/>
    <property type="match status" value="1"/>
</dbReference>
<dbReference type="PROSITE" id="PS50893">
    <property type="entry name" value="ABC_TRANSPORTER_2"/>
    <property type="match status" value="1"/>
</dbReference>
<dbReference type="RefSeq" id="WP_204821597.1">
    <property type="nucleotide sequence ID" value="NZ_JANHOF010000014.1"/>
</dbReference>
<dbReference type="InterPro" id="IPR003593">
    <property type="entry name" value="AAA+_ATPase"/>
</dbReference>
<dbReference type="PANTHER" id="PTHR43335">
    <property type="entry name" value="ABC TRANSPORTER, ATP-BINDING PROTEIN"/>
    <property type="match status" value="1"/>
</dbReference>
<dbReference type="PROSITE" id="PS00211">
    <property type="entry name" value="ABC_TRANSPORTER_1"/>
    <property type="match status" value="1"/>
</dbReference>
<dbReference type="CDD" id="cd03230">
    <property type="entry name" value="ABC_DR_subfamily_A"/>
    <property type="match status" value="1"/>
</dbReference>
<comment type="caution">
    <text evidence="6">The sequence shown here is derived from an EMBL/GenBank/DDBJ whole genome shotgun (WGS) entry which is preliminary data.</text>
</comment>
<dbReference type="Pfam" id="PF00005">
    <property type="entry name" value="ABC_tran"/>
    <property type="match status" value="1"/>
</dbReference>
<evidence type="ECO:0000313" key="7">
    <source>
        <dbReference type="Proteomes" id="UP001589818"/>
    </source>
</evidence>
<dbReference type="InterPro" id="IPR025302">
    <property type="entry name" value="DrrA1/2-like_C"/>
</dbReference>
<evidence type="ECO:0000256" key="2">
    <source>
        <dbReference type="ARBA" id="ARBA00022448"/>
    </source>
</evidence>
<name>A0ABV6JBQ1_9BACL</name>